<proteinExistence type="predicted"/>
<protein>
    <recommendedName>
        <fullName evidence="1">DUF4468 domain-containing protein</fullName>
    </recommendedName>
</protein>
<evidence type="ECO:0000259" key="1">
    <source>
        <dbReference type="Pfam" id="PF14730"/>
    </source>
</evidence>
<name>A0A6B9LC49_9CAUD</name>
<evidence type="ECO:0000313" key="3">
    <source>
        <dbReference type="Proteomes" id="UP000465101"/>
    </source>
</evidence>
<organism evidence="2 3">
    <name type="scientific">Flavobacterium phage vB_FspS_laban6-1</name>
    <dbReference type="NCBI Taxonomy" id="2686250"/>
    <lineage>
        <taxon>Viruses</taxon>
        <taxon>Duplodnaviria</taxon>
        <taxon>Heunggongvirae</taxon>
        <taxon>Uroviricota</taxon>
        <taxon>Caudoviricetes</taxon>
        <taxon>Duneviridae</taxon>
        <taxon>Labanvirus</taxon>
        <taxon>Labanvirus laban</taxon>
    </lineage>
</organism>
<gene>
    <name evidence="2" type="ORF">laban61_gp012</name>
</gene>
<keyword evidence="3" id="KW-1185">Reference proteome</keyword>
<sequence>MKKIFVLLLFTLNYSYSQIDSISSIYPNIDSKIVKLDSISDEVIYNKIKSWIQTYYKNPNIVLKGDIKNEMVRIEGVSYFIYNWMGKQTAPMYYTLEVNIKDNKYKFDYLSVRLFDDKKQISYLYDNKGHLKKQRYIKDMYESILNNLNELHFGIYKYITNNNKNDW</sequence>
<dbReference type="Gene3D" id="3.30.530.80">
    <property type="match status" value="1"/>
</dbReference>
<feature type="domain" description="DUF4468" evidence="1">
    <location>
        <begin position="32"/>
        <end position="108"/>
    </location>
</feature>
<dbReference type="Pfam" id="PF14730">
    <property type="entry name" value="DUF4468"/>
    <property type="match status" value="1"/>
</dbReference>
<reference evidence="2 3" key="1">
    <citation type="journal article" date="2020" name="Viruses">
        <title>Diversity and Host Interactions Among Virulent and Temperate Baltic Sea Flavobacterium Phages.</title>
        <authorList>
            <person name="Nilsson E."/>
            <person name="Bayfield O.W."/>
            <person name="Lundin D."/>
            <person name="Antson A.A."/>
            <person name="Holmfeldt K."/>
        </authorList>
    </citation>
    <scope>NUCLEOTIDE SEQUENCE [LARGE SCALE GENOMIC DNA]</scope>
</reference>
<dbReference type="Proteomes" id="UP000465101">
    <property type="component" value="Segment"/>
</dbReference>
<dbReference type="InterPro" id="IPR027823">
    <property type="entry name" value="DUF4468"/>
</dbReference>
<accession>A0A6B9LC49</accession>
<evidence type="ECO:0000313" key="2">
    <source>
        <dbReference type="EMBL" id="QHB38983.1"/>
    </source>
</evidence>
<dbReference type="EMBL" id="MN812211">
    <property type="protein sequence ID" value="QHB38983.1"/>
    <property type="molecule type" value="Genomic_DNA"/>
</dbReference>